<sequence>MKLIKFLFLLTLCGCAEEVVQLDLHDNVSVAVDLTVKNSQGLDLLDPANEESYKFEDMKLYYYDGNQKTEIYESKLTYPRNLMLFKTESEHQLRVFAGRVAKGTTSASYILEWNETEQDSIVCHYLNTESTLRVEKVWFEGKVVWDIYEDGGTRGFQIIK</sequence>
<organism evidence="1 2">
    <name type="scientific">Mangrovivirga halotolerans</name>
    <dbReference type="NCBI Taxonomy" id="2993936"/>
    <lineage>
        <taxon>Bacteria</taxon>
        <taxon>Pseudomonadati</taxon>
        <taxon>Bacteroidota</taxon>
        <taxon>Cytophagia</taxon>
        <taxon>Cytophagales</taxon>
        <taxon>Mangrovivirgaceae</taxon>
        <taxon>Mangrovivirga</taxon>
    </lineage>
</organism>
<gene>
    <name evidence="1" type="ORF">OO013_09225</name>
</gene>
<dbReference type="RefSeq" id="WP_266056512.1">
    <property type="nucleotide sequence ID" value="NZ_JAPFQN010000005.1"/>
</dbReference>
<protein>
    <recommendedName>
        <fullName evidence="3">Lipoprotein</fullName>
    </recommendedName>
</protein>
<proteinExistence type="predicted"/>
<keyword evidence="2" id="KW-1185">Reference proteome</keyword>
<evidence type="ECO:0008006" key="3">
    <source>
        <dbReference type="Google" id="ProtNLM"/>
    </source>
</evidence>
<dbReference type="EMBL" id="JAPFQN010000005">
    <property type="protein sequence ID" value="MCX2744045.1"/>
    <property type="molecule type" value="Genomic_DNA"/>
</dbReference>
<accession>A0ABT3RR03</accession>
<evidence type="ECO:0000313" key="1">
    <source>
        <dbReference type="EMBL" id="MCX2744045.1"/>
    </source>
</evidence>
<comment type="caution">
    <text evidence="1">The sequence shown here is derived from an EMBL/GenBank/DDBJ whole genome shotgun (WGS) entry which is preliminary data.</text>
</comment>
<reference evidence="1 2" key="1">
    <citation type="submission" date="2022-11" db="EMBL/GenBank/DDBJ databases">
        <title>The characterization of three novel Bacteroidetes species and genomic analysis of their roles in tidal elemental geochemical cycles.</title>
        <authorList>
            <person name="Ma K."/>
        </authorList>
    </citation>
    <scope>NUCLEOTIDE SEQUENCE [LARGE SCALE GENOMIC DNA]</scope>
    <source>
        <strain evidence="1 2">M17</strain>
    </source>
</reference>
<name>A0ABT3RR03_9BACT</name>
<dbReference type="Proteomes" id="UP001209885">
    <property type="component" value="Unassembled WGS sequence"/>
</dbReference>
<evidence type="ECO:0000313" key="2">
    <source>
        <dbReference type="Proteomes" id="UP001209885"/>
    </source>
</evidence>